<protein>
    <submittedName>
        <fullName evidence="1">Ribonuclease H-like domain-containing protein</fullName>
    </submittedName>
</protein>
<dbReference type="AlphaFoldDB" id="A0A4Q9M8D9"/>
<organism evidence="1">
    <name type="scientific">Dichomitus squalens</name>
    <dbReference type="NCBI Taxonomy" id="114155"/>
    <lineage>
        <taxon>Eukaryota</taxon>
        <taxon>Fungi</taxon>
        <taxon>Dikarya</taxon>
        <taxon>Basidiomycota</taxon>
        <taxon>Agaricomycotina</taxon>
        <taxon>Agaricomycetes</taxon>
        <taxon>Polyporales</taxon>
        <taxon>Polyporaceae</taxon>
        <taxon>Dichomitus</taxon>
    </lineage>
</organism>
<proteinExistence type="predicted"/>
<gene>
    <name evidence="1" type="ORF">BD311DRAFT_677305</name>
</gene>
<accession>A0A4Q9M8D9</accession>
<dbReference type="SUPFAM" id="SSF53098">
    <property type="entry name" value="Ribonuclease H-like"/>
    <property type="match status" value="1"/>
</dbReference>
<evidence type="ECO:0000313" key="1">
    <source>
        <dbReference type="EMBL" id="TBU21876.1"/>
    </source>
</evidence>
<feature type="non-terminal residue" evidence="1">
    <location>
        <position position="1"/>
    </location>
</feature>
<dbReference type="Proteomes" id="UP000292957">
    <property type="component" value="Unassembled WGS sequence"/>
</dbReference>
<dbReference type="InterPro" id="IPR012337">
    <property type="entry name" value="RNaseH-like_sf"/>
</dbReference>
<dbReference type="OrthoDB" id="2790258at2759"/>
<reference evidence="1" key="1">
    <citation type="submission" date="2019-01" db="EMBL/GenBank/DDBJ databases">
        <title>Draft genome sequences of three monokaryotic isolates of the white-rot basidiomycete fungus Dichomitus squalens.</title>
        <authorList>
            <consortium name="DOE Joint Genome Institute"/>
            <person name="Lopez S.C."/>
            <person name="Andreopoulos B."/>
            <person name="Pangilinan J."/>
            <person name="Lipzen A."/>
            <person name="Riley R."/>
            <person name="Ahrendt S."/>
            <person name="Ng V."/>
            <person name="Barry K."/>
            <person name="Daum C."/>
            <person name="Grigoriev I.V."/>
            <person name="Hilden K.S."/>
            <person name="Makela M.R."/>
            <person name="de Vries R.P."/>
        </authorList>
    </citation>
    <scope>NUCLEOTIDE SEQUENCE [LARGE SCALE GENOMIC DNA]</scope>
    <source>
        <strain evidence="1">OM18370.1</strain>
    </source>
</reference>
<sequence length="287" mass="33169">LRHKIGQITMDNASTNDTMMAELETLLVREGILFHRDGNRIRYAHTEDEKLRLQTYADVLAGNPIQKVHDLVSALRSSGQRRHDFQQFIAEGVASRSWPDHPQIRPLQLLRDCETRWSSTFLMVDRTLLLYPAIEDFVKHPSRADLTKYLLTVNDRAVLADIYQVLEVAHQAQQLVSAEKTPTLALVLPAYELLVDSWKQLCVQLSTLTHYITLGIEKMEEYMMKSRMSRIYSLSMILNQMFKLSWIQEHWSHTETEMARGWALEAVCTSIYRTCQVHNPDVSLVDA</sequence>
<dbReference type="EMBL" id="ML143570">
    <property type="protein sequence ID" value="TBU21876.1"/>
    <property type="molecule type" value="Genomic_DNA"/>
</dbReference>
<dbReference type="PANTHER" id="PTHR23272">
    <property type="entry name" value="BED FINGER-RELATED"/>
    <property type="match status" value="1"/>
</dbReference>
<name>A0A4Q9M8D9_9APHY</name>
<dbReference type="PANTHER" id="PTHR23272:SF161">
    <property type="entry name" value="ZINC FINGER BED DOMAIN-CONTAINING PROTEIN RICESLEEPER 1-LIKE"/>
    <property type="match status" value="1"/>
</dbReference>